<dbReference type="AlphaFoldDB" id="A0A251TRB4"/>
<keyword evidence="3" id="KW-1185">Reference proteome</keyword>
<sequence length="121" mass="13962">MLLVYCKPSVDEDVVWLSYWPIGNILDVGDEVTIDIFWEKGMMIVSGCGGSLVYTDDDDEIKEEENCENTTMKEKEVIGGDLSEFEVTTGGYYLCRRDFFYSETSYRLKLLFGTMFTIQIR</sequence>
<evidence type="ECO:0000313" key="1">
    <source>
        <dbReference type="EMBL" id="KAF5789023.1"/>
    </source>
</evidence>
<organism evidence="2 3">
    <name type="scientific">Helianthus annuus</name>
    <name type="common">Common sunflower</name>
    <dbReference type="NCBI Taxonomy" id="4232"/>
    <lineage>
        <taxon>Eukaryota</taxon>
        <taxon>Viridiplantae</taxon>
        <taxon>Streptophyta</taxon>
        <taxon>Embryophyta</taxon>
        <taxon>Tracheophyta</taxon>
        <taxon>Spermatophyta</taxon>
        <taxon>Magnoliopsida</taxon>
        <taxon>eudicotyledons</taxon>
        <taxon>Gunneridae</taxon>
        <taxon>Pentapetalae</taxon>
        <taxon>asterids</taxon>
        <taxon>campanulids</taxon>
        <taxon>Asterales</taxon>
        <taxon>Asteraceae</taxon>
        <taxon>Asteroideae</taxon>
        <taxon>Heliantheae alliance</taxon>
        <taxon>Heliantheae</taxon>
        <taxon>Helianthus</taxon>
    </lineage>
</organism>
<reference evidence="2" key="2">
    <citation type="submission" date="2017-02" db="EMBL/GenBank/DDBJ databases">
        <title>Sunflower complete genome.</title>
        <authorList>
            <person name="Langlade N."/>
            <person name="Munos S."/>
        </authorList>
    </citation>
    <scope>NUCLEOTIDE SEQUENCE [LARGE SCALE GENOMIC DNA]</scope>
    <source>
        <tissue evidence="2">Leaves</tissue>
    </source>
</reference>
<dbReference type="Gramene" id="mRNA:HanXRQr2_Chr09g0366001">
    <property type="protein sequence ID" value="mRNA:HanXRQr2_Chr09g0366001"/>
    <property type="gene ID" value="HanXRQr2_Chr09g0366001"/>
</dbReference>
<dbReference type="EMBL" id="MNCJ02000324">
    <property type="protein sequence ID" value="KAF5789023.1"/>
    <property type="molecule type" value="Genomic_DNA"/>
</dbReference>
<dbReference type="EMBL" id="CM007898">
    <property type="protein sequence ID" value="OTG13668.1"/>
    <property type="molecule type" value="Genomic_DNA"/>
</dbReference>
<dbReference type="InParanoid" id="A0A251TRB4"/>
<reference evidence="1" key="3">
    <citation type="submission" date="2020-06" db="EMBL/GenBank/DDBJ databases">
        <title>Helianthus annuus Genome sequencing and assembly Release 2.</title>
        <authorList>
            <person name="Gouzy J."/>
            <person name="Langlade N."/>
            <person name="Munos S."/>
        </authorList>
    </citation>
    <scope>NUCLEOTIDE SEQUENCE</scope>
    <source>
        <tissue evidence="1">Leaves</tissue>
    </source>
</reference>
<evidence type="ECO:0000313" key="3">
    <source>
        <dbReference type="Proteomes" id="UP000215914"/>
    </source>
</evidence>
<reference evidence="1 3" key="1">
    <citation type="journal article" date="2017" name="Nature">
        <title>The sunflower genome provides insights into oil metabolism, flowering and Asterid evolution.</title>
        <authorList>
            <person name="Badouin H."/>
            <person name="Gouzy J."/>
            <person name="Grassa C.J."/>
            <person name="Murat F."/>
            <person name="Staton S.E."/>
            <person name="Cottret L."/>
            <person name="Lelandais-Briere C."/>
            <person name="Owens G.L."/>
            <person name="Carrere S."/>
            <person name="Mayjonade B."/>
            <person name="Legrand L."/>
            <person name="Gill N."/>
            <person name="Kane N.C."/>
            <person name="Bowers J.E."/>
            <person name="Hubner S."/>
            <person name="Bellec A."/>
            <person name="Berard A."/>
            <person name="Berges H."/>
            <person name="Blanchet N."/>
            <person name="Boniface M.C."/>
            <person name="Brunel D."/>
            <person name="Catrice O."/>
            <person name="Chaidir N."/>
            <person name="Claudel C."/>
            <person name="Donnadieu C."/>
            <person name="Faraut T."/>
            <person name="Fievet G."/>
            <person name="Helmstetter N."/>
            <person name="King M."/>
            <person name="Knapp S.J."/>
            <person name="Lai Z."/>
            <person name="Le Paslier M.C."/>
            <person name="Lippi Y."/>
            <person name="Lorenzon L."/>
            <person name="Mandel J.R."/>
            <person name="Marage G."/>
            <person name="Marchand G."/>
            <person name="Marquand E."/>
            <person name="Bret-Mestries E."/>
            <person name="Morien E."/>
            <person name="Nambeesan S."/>
            <person name="Nguyen T."/>
            <person name="Pegot-Espagnet P."/>
            <person name="Pouilly N."/>
            <person name="Raftis F."/>
            <person name="Sallet E."/>
            <person name="Schiex T."/>
            <person name="Thomas J."/>
            <person name="Vandecasteele C."/>
            <person name="Vares D."/>
            <person name="Vear F."/>
            <person name="Vautrin S."/>
            <person name="Crespi M."/>
            <person name="Mangin B."/>
            <person name="Burke J.M."/>
            <person name="Salse J."/>
            <person name="Munos S."/>
            <person name="Vincourt P."/>
            <person name="Rieseberg L.H."/>
            <person name="Langlade N.B."/>
        </authorList>
    </citation>
    <scope>NUCLEOTIDE SEQUENCE [LARGE SCALE GENOMIC DNA]</scope>
    <source>
        <strain evidence="3">cv. SF193</strain>
        <tissue evidence="1">Leaves</tissue>
    </source>
</reference>
<protein>
    <submittedName>
        <fullName evidence="2">Uncharacterized protein</fullName>
    </submittedName>
</protein>
<name>A0A251TRB4_HELAN</name>
<dbReference type="Proteomes" id="UP000215914">
    <property type="component" value="Chromosome 9"/>
</dbReference>
<proteinExistence type="predicted"/>
<accession>A0A251TRB4</accession>
<gene>
    <name evidence="2" type="ORF">HannXRQ_Chr09g0240701</name>
    <name evidence="1" type="ORF">HanXRQr2_Chr09g0366001</name>
</gene>
<evidence type="ECO:0000313" key="2">
    <source>
        <dbReference type="EMBL" id="OTG13668.1"/>
    </source>
</evidence>